<dbReference type="InterPro" id="IPR008327">
    <property type="entry name" value="Sig_transdc_resp-reg_antiterm"/>
</dbReference>
<gene>
    <name evidence="7" type="primary">pdtaR</name>
    <name evidence="8" type="ORF">CLCOS_24290</name>
    <name evidence="7" type="ORF">WX73_02419</name>
</gene>
<dbReference type="SUPFAM" id="SSF52172">
    <property type="entry name" value="CheY-like"/>
    <property type="match status" value="1"/>
</dbReference>
<evidence type="ECO:0000259" key="6">
    <source>
        <dbReference type="PROSITE" id="PS50921"/>
    </source>
</evidence>
<dbReference type="RefSeq" id="WP_063600110.1">
    <property type="nucleotide sequence ID" value="NZ_LITQ01000002.1"/>
</dbReference>
<dbReference type="Pfam" id="PF00072">
    <property type="entry name" value="Response_reg"/>
    <property type="match status" value="1"/>
</dbReference>
<dbReference type="InterPro" id="IPR001789">
    <property type="entry name" value="Sig_transdc_resp-reg_receiver"/>
</dbReference>
<dbReference type="Gene3D" id="3.40.50.2300">
    <property type="match status" value="1"/>
</dbReference>
<dbReference type="SMART" id="SM00448">
    <property type="entry name" value="REC"/>
    <property type="match status" value="1"/>
</dbReference>
<comment type="caution">
    <text evidence="7">The sequence shown here is derived from an EMBL/GenBank/DDBJ whole genome shotgun (WGS) entry which is preliminary data.</text>
</comment>
<dbReference type="Proteomes" id="UP000077384">
    <property type="component" value="Unassembled WGS sequence"/>
</dbReference>
<dbReference type="InterPro" id="IPR011006">
    <property type="entry name" value="CheY-like_superfamily"/>
</dbReference>
<dbReference type="SMART" id="SM01012">
    <property type="entry name" value="ANTAR"/>
    <property type="match status" value="1"/>
</dbReference>
<evidence type="ECO:0000313" key="9">
    <source>
        <dbReference type="Proteomes" id="UP000077384"/>
    </source>
</evidence>
<organism evidence="7 9">
    <name type="scientific">Clostridium coskatii</name>
    <dbReference type="NCBI Taxonomy" id="1705578"/>
    <lineage>
        <taxon>Bacteria</taxon>
        <taxon>Bacillati</taxon>
        <taxon>Bacillota</taxon>
        <taxon>Clostridia</taxon>
        <taxon>Eubacteriales</taxon>
        <taxon>Clostridiaceae</taxon>
        <taxon>Clostridium</taxon>
    </lineage>
</organism>
<reference evidence="7 9" key="1">
    <citation type="journal article" date="2015" name="Biotechnol. Bioeng.">
        <title>Genome sequence and phenotypic characterization of Caulobacter segnis.</title>
        <authorList>
            <person name="Patel S."/>
            <person name="Fletcher B."/>
            <person name="Scott D.C."/>
            <person name="Ely B."/>
        </authorList>
    </citation>
    <scope>NUCLEOTIDE SEQUENCE [LARGE SCALE GENOMIC DNA]</scope>
    <source>
        <strain evidence="7 9">PS02</strain>
    </source>
</reference>
<evidence type="ECO:0000256" key="4">
    <source>
        <dbReference type="SAM" id="Coils"/>
    </source>
</evidence>
<feature type="coiled-coil region" evidence="4">
    <location>
        <begin position="117"/>
        <end position="144"/>
    </location>
</feature>
<dbReference type="Proteomes" id="UP000093694">
    <property type="component" value="Unassembled WGS sequence"/>
</dbReference>
<dbReference type="PROSITE" id="PS50110">
    <property type="entry name" value="RESPONSE_REGULATORY"/>
    <property type="match status" value="1"/>
</dbReference>
<dbReference type="PATRIC" id="fig|1705578.3.peg.1741"/>
<dbReference type="PIRSF" id="PIRSF036382">
    <property type="entry name" value="RR_antiterm"/>
    <property type="match status" value="1"/>
</dbReference>
<dbReference type="GO" id="GO:0003723">
    <property type="term" value="F:RNA binding"/>
    <property type="evidence" value="ECO:0007669"/>
    <property type="project" value="InterPro"/>
</dbReference>
<feature type="domain" description="Response regulatory" evidence="5">
    <location>
        <begin position="3"/>
        <end position="118"/>
    </location>
</feature>
<dbReference type="EMBL" id="LROR01000053">
    <property type="protein sequence ID" value="OBR93388.1"/>
    <property type="molecule type" value="Genomic_DNA"/>
</dbReference>
<keyword evidence="4" id="KW-0175">Coiled coil</keyword>
<evidence type="ECO:0000259" key="5">
    <source>
        <dbReference type="PROSITE" id="PS50110"/>
    </source>
</evidence>
<protein>
    <recommendedName>
        <fullName evidence="1">Stage 0 sporulation protein A homolog</fullName>
    </recommendedName>
</protein>
<reference evidence="8 10" key="2">
    <citation type="journal article" date="2016" name="Front. Microbiol.">
        <title>Industrial Acetogenic Biocatalysts: A Comparative Metabolic and Genomic Analysis.</title>
        <authorList>
            <person name="Bengelsdorf F."/>
            <person name="Poehlein A."/>
            <person name="Sonja S."/>
            <person name="Erz C."/>
            <person name="Hummel T."/>
            <person name="Hoffmeister S."/>
            <person name="Daniel R."/>
            <person name="Durre P."/>
        </authorList>
    </citation>
    <scope>NUCLEOTIDE SEQUENCE [LARGE SCALE GENOMIC DNA]</scope>
    <source>
        <strain evidence="8 10">PTA-10522</strain>
    </source>
</reference>
<name>A0A166U994_9CLOT</name>
<evidence type="ECO:0000313" key="10">
    <source>
        <dbReference type="Proteomes" id="UP000093694"/>
    </source>
</evidence>
<evidence type="ECO:0000313" key="8">
    <source>
        <dbReference type="EMBL" id="OBR93388.1"/>
    </source>
</evidence>
<evidence type="ECO:0000256" key="1">
    <source>
        <dbReference type="ARBA" id="ARBA00018672"/>
    </source>
</evidence>
<keyword evidence="3" id="KW-0597">Phosphoprotein</keyword>
<dbReference type="GO" id="GO:0000160">
    <property type="term" value="P:phosphorelay signal transduction system"/>
    <property type="evidence" value="ECO:0007669"/>
    <property type="project" value="InterPro"/>
</dbReference>
<dbReference type="PROSITE" id="PS50921">
    <property type="entry name" value="ANTAR"/>
    <property type="match status" value="1"/>
</dbReference>
<dbReference type="Pfam" id="PF03861">
    <property type="entry name" value="ANTAR"/>
    <property type="match status" value="1"/>
</dbReference>
<feature type="domain" description="ANTAR" evidence="6">
    <location>
        <begin position="124"/>
        <end position="185"/>
    </location>
</feature>
<dbReference type="InterPro" id="IPR036388">
    <property type="entry name" value="WH-like_DNA-bd_sf"/>
</dbReference>
<evidence type="ECO:0000256" key="2">
    <source>
        <dbReference type="ARBA" id="ARBA00024867"/>
    </source>
</evidence>
<accession>A0A166U994</accession>
<evidence type="ECO:0000256" key="3">
    <source>
        <dbReference type="PROSITE-ProRule" id="PRU00169"/>
    </source>
</evidence>
<proteinExistence type="predicted"/>
<feature type="modified residue" description="4-aspartylphosphate" evidence="3">
    <location>
        <position position="53"/>
    </location>
</feature>
<dbReference type="PANTHER" id="PTHR43367">
    <property type="match status" value="1"/>
</dbReference>
<dbReference type="PANTHER" id="PTHR43367:SF1">
    <property type="entry name" value="TWO-COMPONENT RESPONSE REGULATOR-LIKE APRR6-RELATED"/>
    <property type="match status" value="1"/>
</dbReference>
<dbReference type="Gene3D" id="1.10.10.10">
    <property type="entry name" value="Winged helix-like DNA-binding domain superfamily/Winged helix DNA-binding domain"/>
    <property type="match status" value="1"/>
</dbReference>
<keyword evidence="10" id="KW-1185">Reference proteome</keyword>
<dbReference type="EMBL" id="LITQ01000002">
    <property type="protein sequence ID" value="OAA94706.1"/>
    <property type="molecule type" value="Genomic_DNA"/>
</dbReference>
<dbReference type="InterPro" id="IPR005561">
    <property type="entry name" value="ANTAR"/>
</dbReference>
<dbReference type="AlphaFoldDB" id="A0A166U994"/>
<evidence type="ECO:0000313" key="7">
    <source>
        <dbReference type="EMBL" id="OAA94706.1"/>
    </source>
</evidence>
<comment type="function">
    <text evidence="2">May play the central regulatory role in sporulation. It may be an element of the effector pathway responsible for the activation of sporulation genes in response to nutritional stress. Spo0A may act in concert with spo0H (a sigma factor) to control the expression of some genes that are critical to the sporulation process.</text>
</comment>
<sequence length="190" mass="21157">MKRIVIADDEPITRMDIKEILESSGYNVVGEAVDGFDAIELCRKNLPDLVIMDIKMPLVDGLAAAKIINDENIAGAVLILSAYSGSEFIERAKEAQVISYVVKPVDEKNLIPAVEIAISKSEEMMDMKNNVKNAEDKLEARKRIEKAKGLLMDKYKISEGEAFTRLRTLSMNKRCSMKDIASTIIVSFDI</sequence>